<keyword evidence="2" id="KW-1185">Reference proteome</keyword>
<reference evidence="2" key="1">
    <citation type="journal article" date="2015" name="Proc. Natl. Acad. Sci. U.S.A.">
        <title>Genome sequence of the Asian Tiger mosquito, Aedes albopictus, reveals insights into its biology, genetics, and evolution.</title>
        <authorList>
            <person name="Chen X.G."/>
            <person name="Jiang X."/>
            <person name="Gu J."/>
            <person name="Xu M."/>
            <person name="Wu Y."/>
            <person name="Deng Y."/>
            <person name="Zhang C."/>
            <person name="Bonizzoni M."/>
            <person name="Dermauw W."/>
            <person name="Vontas J."/>
            <person name="Armbruster P."/>
            <person name="Huang X."/>
            <person name="Yang Y."/>
            <person name="Zhang H."/>
            <person name="He W."/>
            <person name="Peng H."/>
            <person name="Liu Y."/>
            <person name="Wu K."/>
            <person name="Chen J."/>
            <person name="Lirakis M."/>
            <person name="Topalis P."/>
            <person name="Van Leeuwen T."/>
            <person name="Hall A.B."/>
            <person name="Jiang X."/>
            <person name="Thorpe C."/>
            <person name="Mueller R.L."/>
            <person name="Sun C."/>
            <person name="Waterhouse R.M."/>
            <person name="Yan G."/>
            <person name="Tu Z.J."/>
            <person name="Fang X."/>
            <person name="James A.A."/>
        </authorList>
    </citation>
    <scope>NUCLEOTIDE SEQUENCE [LARGE SCALE GENOMIC DNA]</scope>
    <source>
        <strain evidence="2">Foshan</strain>
    </source>
</reference>
<reference evidence="1" key="2">
    <citation type="submission" date="2025-05" db="UniProtKB">
        <authorList>
            <consortium name="EnsemblMetazoa"/>
        </authorList>
    </citation>
    <scope>IDENTIFICATION</scope>
    <source>
        <strain evidence="1">Foshan</strain>
    </source>
</reference>
<dbReference type="Gene3D" id="3.10.10.10">
    <property type="entry name" value="HIV Type 1 Reverse Transcriptase, subunit A, domain 1"/>
    <property type="match status" value="1"/>
</dbReference>
<dbReference type="Proteomes" id="UP000069940">
    <property type="component" value="Unassembled WGS sequence"/>
</dbReference>
<dbReference type="InterPro" id="IPR021109">
    <property type="entry name" value="Peptidase_aspartic_dom_sf"/>
</dbReference>
<dbReference type="Gene3D" id="2.40.70.10">
    <property type="entry name" value="Acid Proteases"/>
    <property type="match status" value="1"/>
</dbReference>
<accession>A0ABM1ZFP6</accession>
<name>A0ABM1ZFP6_AEDAL</name>
<sequence>MEAVHSGVVIHPEYVNAMIPVFEPKIMEAKRWIRNVERFGVASGCSNGLLLNLAVMRLGKTGKLWYEMVEESIESWSSFKIKLVEWFSGAVDEADVHAELMQRAKTLDETYEDFAFDIISKAKRVRMSDSAIMKYIIQGIPHPLVRSILSTTFYQSTEELVSALRRIEGQESFRKKMNMDALKSEEDSRVAENEYQVYNSKCSEYHNGGRISNPMSRQSNVKTSGHFQMDQHRTGGQGNHTQTVKQEADFQENYVYASQKSIENHGRVSIEQVYFGIFIRFNNHLVSSDALFDTGSPICLIKNSLVPGSIQYRKLSENLYVGLNNSKLNVLGYFDTEIVVNNFIYNLQFKIVPDSTMRPMCILGSDFVTSNNLIVEYDGRSIQFASKNRLTAAQTLNLASATDGPLFEINNIEVSTDTFLKTDVDILDIGDSGTSLSDTNRIKSLFIEMYGNSDLRPDQPDIEHTMRIDLTDNRPFNFCPRRLSHSQKIEVESQIDKLLKEGIITESNSPYASRIVLVKKKDKTWRMCVDYRELNKITVKDRYPLPLIEEQLDSLKNKKYFSTLDLRNERVK</sequence>
<dbReference type="PANTHER" id="PTHR24559">
    <property type="entry name" value="TRANSPOSON TY3-I GAG-POL POLYPROTEIN"/>
    <property type="match status" value="1"/>
</dbReference>
<evidence type="ECO:0000313" key="2">
    <source>
        <dbReference type="Proteomes" id="UP000069940"/>
    </source>
</evidence>
<dbReference type="Gene3D" id="3.30.70.270">
    <property type="match status" value="1"/>
</dbReference>
<evidence type="ECO:0000313" key="1">
    <source>
        <dbReference type="EnsemblMetazoa" id="AALFPA23_018011.P26429"/>
    </source>
</evidence>
<organism evidence="1 2">
    <name type="scientific">Aedes albopictus</name>
    <name type="common">Asian tiger mosquito</name>
    <name type="synonym">Stegomyia albopicta</name>
    <dbReference type="NCBI Taxonomy" id="7160"/>
    <lineage>
        <taxon>Eukaryota</taxon>
        <taxon>Metazoa</taxon>
        <taxon>Ecdysozoa</taxon>
        <taxon>Arthropoda</taxon>
        <taxon>Hexapoda</taxon>
        <taxon>Insecta</taxon>
        <taxon>Pterygota</taxon>
        <taxon>Neoptera</taxon>
        <taxon>Endopterygota</taxon>
        <taxon>Diptera</taxon>
        <taxon>Nematocera</taxon>
        <taxon>Culicoidea</taxon>
        <taxon>Culicidae</taxon>
        <taxon>Culicinae</taxon>
        <taxon>Aedini</taxon>
        <taxon>Aedes</taxon>
        <taxon>Stegomyia</taxon>
    </lineage>
</organism>
<dbReference type="CDD" id="cd01647">
    <property type="entry name" value="RT_LTR"/>
    <property type="match status" value="1"/>
</dbReference>
<protein>
    <submittedName>
        <fullName evidence="1">Uncharacterized protein</fullName>
    </submittedName>
</protein>
<dbReference type="InterPro" id="IPR043502">
    <property type="entry name" value="DNA/RNA_pol_sf"/>
</dbReference>
<dbReference type="RefSeq" id="XP_062714133.1">
    <property type="nucleotide sequence ID" value="XM_062858149.1"/>
</dbReference>
<proteinExistence type="predicted"/>
<dbReference type="GeneID" id="134290919"/>
<dbReference type="EnsemblMetazoa" id="AALFPA23_018011.R26429">
    <property type="protein sequence ID" value="AALFPA23_018011.P26429"/>
    <property type="gene ID" value="AALFPA23_018011"/>
</dbReference>
<dbReference type="InterPro" id="IPR043128">
    <property type="entry name" value="Rev_trsase/Diguanyl_cyclase"/>
</dbReference>
<dbReference type="PANTHER" id="PTHR24559:SF444">
    <property type="entry name" value="REVERSE TRANSCRIPTASE DOMAIN-CONTAINING PROTEIN"/>
    <property type="match status" value="1"/>
</dbReference>
<dbReference type="SUPFAM" id="SSF56672">
    <property type="entry name" value="DNA/RNA polymerases"/>
    <property type="match status" value="1"/>
</dbReference>
<dbReference type="SUPFAM" id="SSF50630">
    <property type="entry name" value="Acid proteases"/>
    <property type="match status" value="1"/>
</dbReference>
<dbReference type="InterPro" id="IPR053134">
    <property type="entry name" value="RNA-dir_DNA_polymerase"/>
</dbReference>